<dbReference type="PANTHER" id="PTHR42898:SF6">
    <property type="entry name" value="NADP-DEPENDENT MANNITOL DEHYDROGENASE"/>
    <property type="match status" value="1"/>
</dbReference>
<dbReference type="InterPro" id="IPR045000">
    <property type="entry name" value="TR"/>
</dbReference>
<dbReference type="InterPro" id="IPR020904">
    <property type="entry name" value="Sc_DH/Rdtase_CS"/>
</dbReference>
<gene>
    <name evidence="4" type="ORF">PGLA1383_LOCUS56680</name>
</gene>
<sequence>VSSREGREALVAFVQRLWGGILDGLVNNAGTNVRKPIQDATEEDYNNIMRTNLDSCWFLCKLFKPMLEKSGRASVVNVSSVAGVRSTGTGSIYAMSKAAMAHLSTSLACEPVSCTTCSLVARSLAAAAHLAILSVASFVFGSPLPSGRLVSPMPRSAASFNTGKLNLGLEGTLHATPSMPQPLLEVNVATSAAILDCLEEGCSVDALIALDEKIARDEQKIKDVLDELHNLQKTEYTDNAVEQIAWLENFMGRAGSLRGQLHAVKTVKVDGNFVQQLMRAASVAFGGGRPTDYPKVGASPYTS</sequence>
<dbReference type="OrthoDB" id="1393670at2759"/>
<protein>
    <submittedName>
        <fullName evidence="4">Uncharacterized protein</fullName>
    </submittedName>
</protein>
<reference evidence="4" key="1">
    <citation type="submission" date="2021-02" db="EMBL/GenBank/DDBJ databases">
        <authorList>
            <person name="Dougan E. K."/>
            <person name="Rhodes N."/>
            <person name="Thang M."/>
            <person name="Chan C."/>
        </authorList>
    </citation>
    <scope>NUCLEOTIDE SEQUENCE</scope>
</reference>
<evidence type="ECO:0000313" key="5">
    <source>
        <dbReference type="Proteomes" id="UP000654075"/>
    </source>
</evidence>
<dbReference type="GO" id="GO:0016491">
    <property type="term" value="F:oxidoreductase activity"/>
    <property type="evidence" value="ECO:0007669"/>
    <property type="project" value="UniProtKB-KW"/>
</dbReference>
<dbReference type="Pfam" id="PF00106">
    <property type="entry name" value="adh_short"/>
    <property type="match status" value="1"/>
</dbReference>
<organism evidence="4 5">
    <name type="scientific">Polarella glacialis</name>
    <name type="common">Dinoflagellate</name>
    <dbReference type="NCBI Taxonomy" id="89957"/>
    <lineage>
        <taxon>Eukaryota</taxon>
        <taxon>Sar</taxon>
        <taxon>Alveolata</taxon>
        <taxon>Dinophyceae</taxon>
        <taxon>Suessiales</taxon>
        <taxon>Suessiaceae</taxon>
        <taxon>Polarella</taxon>
    </lineage>
</organism>
<evidence type="ECO:0000256" key="2">
    <source>
        <dbReference type="RuleBase" id="RU000363"/>
    </source>
</evidence>
<comment type="caution">
    <text evidence="4">The sequence shown here is derived from an EMBL/GenBank/DDBJ whole genome shotgun (WGS) entry which is preliminary data.</text>
</comment>
<feature type="coiled-coil region" evidence="3">
    <location>
        <begin position="207"/>
        <end position="234"/>
    </location>
</feature>
<dbReference type="PRINTS" id="PR00081">
    <property type="entry name" value="GDHRDH"/>
</dbReference>
<proteinExistence type="inferred from homology"/>
<dbReference type="PANTHER" id="PTHR42898">
    <property type="entry name" value="TROPINONE REDUCTASE"/>
    <property type="match status" value="1"/>
</dbReference>
<dbReference type="Proteomes" id="UP000654075">
    <property type="component" value="Unassembled WGS sequence"/>
</dbReference>
<dbReference type="EMBL" id="CAJNNV010033122">
    <property type="protein sequence ID" value="CAE8642148.1"/>
    <property type="molecule type" value="Genomic_DNA"/>
</dbReference>
<dbReference type="AlphaFoldDB" id="A0A813HXL6"/>
<dbReference type="Gene3D" id="3.40.50.720">
    <property type="entry name" value="NAD(P)-binding Rossmann-like Domain"/>
    <property type="match status" value="1"/>
</dbReference>
<feature type="non-terminal residue" evidence="4">
    <location>
        <position position="303"/>
    </location>
</feature>
<accession>A0A813HXL6</accession>
<evidence type="ECO:0000313" key="4">
    <source>
        <dbReference type="EMBL" id="CAE8642148.1"/>
    </source>
</evidence>
<keyword evidence="5" id="KW-1185">Reference proteome</keyword>
<evidence type="ECO:0000256" key="3">
    <source>
        <dbReference type="SAM" id="Coils"/>
    </source>
</evidence>
<dbReference type="PRINTS" id="PR00080">
    <property type="entry name" value="SDRFAMILY"/>
</dbReference>
<evidence type="ECO:0000256" key="1">
    <source>
        <dbReference type="ARBA" id="ARBA00023002"/>
    </source>
</evidence>
<dbReference type="InterPro" id="IPR002347">
    <property type="entry name" value="SDR_fam"/>
</dbReference>
<dbReference type="InterPro" id="IPR036291">
    <property type="entry name" value="NAD(P)-bd_dom_sf"/>
</dbReference>
<name>A0A813HXL6_POLGL</name>
<comment type="similarity">
    <text evidence="2">Belongs to the short-chain dehydrogenases/reductases (SDR) family.</text>
</comment>
<dbReference type="PROSITE" id="PS00061">
    <property type="entry name" value="ADH_SHORT"/>
    <property type="match status" value="1"/>
</dbReference>
<keyword evidence="1" id="KW-0560">Oxidoreductase</keyword>
<dbReference type="SUPFAM" id="SSF51735">
    <property type="entry name" value="NAD(P)-binding Rossmann-fold domains"/>
    <property type="match status" value="1"/>
</dbReference>
<keyword evidence="3" id="KW-0175">Coiled coil</keyword>